<reference evidence="2" key="2">
    <citation type="submission" date="2021-04" db="EMBL/GenBank/DDBJ databases">
        <authorList>
            <person name="Gilroy R."/>
        </authorList>
    </citation>
    <scope>NUCLEOTIDE SEQUENCE</scope>
    <source>
        <strain evidence="2">USAMLcec3-2134</strain>
    </source>
</reference>
<dbReference type="AlphaFoldDB" id="A0A9D2MSN3"/>
<evidence type="ECO:0000256" key="1">
    <source>
        <dbReference type="ARBA" id="ARBA00022801"/>
    </source>
</evidence>
<dbReference type="PANTHER" id="PTHR43316">
    <property type="entry name" value="HYDROLASE, HALOACID DELAHOGENASE-RELATED"/>
    <property type="match status" value="1"/>
</dbReference>
<dbReference type="Pfam" id="PF00702">
    <property type="entry name" value="Hydrolase"/>
    <property type="match status" value="1"/>
</dbReference>
<dbReference type="GO" id="GO:0016787">
    <property type="term" value="F:hydrolase activity"/>
    <property type="evidence" value="ECO:0007669"/>
    <property type="project" value="UniProtKB-KW"/>
</dbReference>
<dbReference type="PRINTS" id="PR00413">
    <property type="entry name" value="HADHALOGNASE"/>
</dbReference>
<dbReference type="Gene3D" id="3.40.50.1000">
    <property type="entry name" value="HAD superfamily/HAD-like"/>
    <property type="match status" value="1"/>
</dbReference>
<reference evidence="2" key="1">
    <citation type="journal article" date="2021" name="PeerJ">
        <title>Extensive microbial diversity within the chicken gut microbiome revealed by metagenomics and culture.</title>
        <authorList>
            <person name="Gilroy R."/>
            <person name="Ravi A."/>
            <person name="Getino M."/>
            <person name="Pursley I."/>
            <person name="Horton D.L."/>
            <person name="Alikhan N.F."/>
            <person name="Baker D."/>
            <person name="Gharbi K."/>
            <person name="Hall N."/>
            <person name="Watson M."/>
            <person name="Adriaenssens E.M."/>
            <person name="Foster-Nyarko E."/>
            <person name="Jarju S."/>
            <person name="Secka A."/>
            <person name="Antonio M."/>
            <person name="Oren A."/>
            <person name="Chaudhuri R.R."/>
            <person name="La Ragione R."/>
            <person name="Hildebrand F."/>
            <person name="Pallen M.J."/>
        </authorList>
    </citation>
    <scope>NUCLEOTIDE SEQUENCE</scope>
    <source>
        <strain evidence="2">USAMLcec3-2134</strain>
    </source>
</reference>
<dbReference type="InterPro" id="IPR023214">
    <property type="entry name" value="HAD_sf"/>
</dbReference>
<dbReference type="Proteomes" id="UP000886883">
    <property type="component" value="Unassembled WGS sequence"/>
</dbReference>
<dbReference type="SUPFAM" id="SSF56784">
    <property type="entry name" value="HAD-like"/>
    <property type="match status" value="1"/>
</dbReference>
<evidence type="ECO:0000313" key="2">
    <source>
        <dbReference type="EMBL" id="HJB91275.1"/>
    </source>
</evidence>
<comment type="caution">
    <text evidence="2">The sequence shown here is derived from an EMBL/GenBank/DDBJ whole genome shotgun (WGS) entry which is preliminary data.</text>
</comment>
<organism evidence="2 3">
    <name type="scientific">Candidatus Eisenbergiella merdigallinarum</name>
    <dbReference type="NCBI Taxonomy" id="2838552"/>
    <lineage>
        <taxon>Bacteria</taxon>
        <taxon>Bacillati</taxon>
        <taxon>Bacillota</taxon>
        <taxon>Clostridia</taxon>
        <taxon>Lachnospirales</taxon>
        <taxon>Lachnospiraceae</taxon>
        <taxon>Eisenbergiella</taxon>
    </lineage>
</organism>
<dbReference type="EMBL" id="DWXE01000026">
    <property type="protein sequence ID" value="HJB91275.1"/>
    <property type="molecule type" value="Genomic_DNA"/>
</dbReference>
<sequence>MRFRHIFFDLDGTLLPMRQEEFVAHYMPLLAGAYERWRSGIDKRALIATVWDGYRAMVGNDGSKTNREAFWESMEGRLPLPRQEAEAVALDFYSGDFNRAKAATQPTPLAQLAVRRAKENGMAVYLATNPVFPRCATENRIRWAGLDAADFEIITTYEDCRFCKPNPSYFSDLLNRFSLDPEECLMVGNDVEEDLAAGQVGISTFLVTDTMENFKNLPIRSDYQGSLQALADFIGNGSSAWR</sequence>
<dbReference type="PANTHER" id="PTHR43316:SF3">
    <property type="entry name" value="HALOACID DEHALOGENASE, TYPE II (AFU_ORTHOLOGUE AFUA_2G07750)-RELATED"/>
    <property type="match status" value="1"/>
</dbReference>
<protein>
    <submittedName>
        <fullName evidence="2">HAD family hydrolase</fullName>
    </submittedName>
</protein>
<keyword evidence="1 2" id="KW-0378">Hydrolase</keyword>
<dbReference type="SFLD" id="SFLDS00003">
    <property type="entry name" value="Haloacid_Dehalogenase"/>
    <property type="match status" value="1"/>
</dbReference>
<accession>A0A9D2MSN3</accession>
<gene>
    <name evidence="2" type="ORF">H9763_07390</name>
</gene>
<dbReference type="InterPro" id="IPR051540">
    <property type="entry name" value="S-2-haloacid_dehalogenase"/>
</dbReference>
<dbReference type="InterPro" id="IPR006439">
    <property type="entry name" value="HAD-SF_hydro_IA"/>
</dbReference>
<dbReference type="InterPro" id="IPR036412">
    <property type="entry name" value="HAD-like_sf"/>
</dbReference>
<dbReference type="SFLD" id="SFLDG01129">
    <property type="entry name" value="C1.5:_HAD__Beta-PGM__Phosphata"/>
    <property type="match status" value="1"/>
</dbReference>
<evidence type="ECO:0000313" key="3">
    <source>
        <dbReference type="Proteomes" id="UP000886883"/>
    </source>
</evidence>
<name>A0A9D2MSN3_9FIRM</name>
<proteinExistence type="predicted"/>